<keyword evidence="3 8" id="KW-0597">Phosphoprotein</keyword>
<dbReference type="Proteomes" id="UP000658690">
    <property type="component" value="Unassembled WGS sequence"/>
</dbReference>
<dbReference type="InterPro" id="IPR018060">
    <property type="entry name" value="HTH_AraC"/>
</dbReference>
<proteinExistence type="predicted"/>
<dbReference type="Gene3D" id="1.10.10.60">
    <property type="entry name" value="Homeodomain-like"/>
    <property type="match status" value="2"/>
</dbReference>
<dbReference type="SMART" id="SM00342">
    <property type="entry name" value="HTH_ARAC"/>
    <property type="match status" value="1"/>
</dbReference>
<comment type="caution">
    <text evidence="11">The sequence shown here is derived from an EMBL/GenBank/DDBJ whole genome shotgun (WGS) entry which is preliminary data.</text>
</comment>
<evidence type="ECO:0000256" key="7">
    <source>
        <dbReference type="ARBA" id="ARBA00023163"/>
    </source>
</evidence>
<feature type="domain" description="HTH araC/xylS-type" evidence="9">
    <location>
        <begin position="444"/>
        <end position="542"/>
    </location>
</feature>
<gene>
    <name evidence="11" type="ORF">GC102_21925</name>
</gene>
<evidence type="ECO:0000256" key="3">
    <source>
        <dbReference type="ARBA" id="ARBA00022553"/>
    </source>
</evidence>
<dbReference type="InterPro" id="IPR051552">
    <property type="entry name" value="HptR"/>
</dbReference>
<evidence type="ECO:0000313" key="12">
    <source>
        <dbReference type="Proteomes" id="UP000658690"/>
    </source>
</evidence>
<reference evidence="11 12" key="1">
    <citation type="submission" date="2019-10" db="EMBL/GenBank/DDBJ databases">
        <title>Description of Paenibacillus choica sp. nov.</title>
        <authorList>
            <person name="Carlier A."/>
            <person name="Qi S."/>
        </authorList>
    </citation>
    <scope>NUCLEOTIDE SEQUENCE [LARGE SCALE GENOMIC DNA]</scope>
    <source>
        <strain evidence="11 12">LMG 31460</strain>
    </source>
</reference>
<dbReference type="InterPro" id="IPR009057">
    <property type="entry name" value="Homeodomain-like_sf"/>
</dbReference>
<keyword evidence="4" id="KW-0902">Two-component regulatory system</keyword>
<comment type="subcellular location">
    <subcellularLocation>
        <location evidence="1">Cytoplasm</location>
    </subcellularLocation>
</comment>
<evidence type="ECO:0000256" key="2">
    <source>
        <dbReference type="ARBA" id="ARBA00022490"/>
    </source>
</evidence>
<dbReference type="PROSITE" id="PS50110">
    <property type="entry name" value="RESPONSE_REGULATORY"/>
    <property type="match status" value="1"/>
</dbReference>
<organism evidence="11 12">
    <name type="scientific">Paenibacillus germinis</name>
    <dbReference type="NCBI Taxonomy" id="2654979"/>
    <lineage>
        <taxon>Bacteria</taxon>
        <taxon>Bacillati</taxon>
        <taxon>Bacillota</taxon>
        <taxon>Bacilli</taxon>
        <taxon>Bacillales</taxon>
        <taxon>Paenibacillaceae</taxon>
        <taxon>Paenibacillus</taxon>
    </lineage>
</organism>
<dbReference type="Pfam" id="PF00072">
    <property type="entry name" value="Response_reg"/>
    <property type="match status" value="1"/>
</dbReference>
<dbReference type="RefSeq" id="WP_171691411.1">
    <property type="nucleotide sequence ID" value="NZ_WHOC01000115.1"/>
</dbReference>
<dbReference type="PRINTS" id="PR00032">
    <property type="entry name" value="HTHARAC"/>
</dbReference>
<evidence type="ECO:0000259" key="10">
    <source>
        <dbReference type="PROSITE" id="PS50110"/>
    </source>
</evidence>
<keyword evidence="5" id="KW-0805">Transcription regulation</keyword>
<dbReference type="InterPro" id="IPR018062">
    <property type="entry name" value="HTH_AraC-typ_CS"/>
</dbReference>
<protein>
    <submittedName>
        <fullName evidence="11">Response regulator</fullName>
    </submittedName>
</protein>
<evidence type="ECO:0000313" key="11">
    <source>
        <dbReference type="EMBL" id="NOU88392.1"/>
    </source>
</evidence>
<dbReference type="SUPFAM" id="SSF46689">
    <property type="entry name" value="Homeodomain-like"/>
    <property type="match status" value="2"/>
</dbReference>
<evidence type="ECO:0000256" key="6">
    <source>
        <dbReference type="ARBA" id="ARBA00023125"/>
    </source>
</evidence>
<dbReference type="Gene3D" id="3.40.50.2300">
    <property type="match status" value="1"/>
</dbReference>
<dbReference type="PANTHER" id="PTHR42713">
    <property type="entry name" value="HISTIDINE KINASE-RELATED"/>
    <property type="match status" value="1"/>
</dbReference>
<name>A0ABX1Z5F3_9BACL</name>
<dbReference type="Pfam" id="PF12833">
    <property type="entry name" value="HTH_18"/>
    <property type="match status" value="1"/>
</dbReference>
<dbReference type="PROSITE" id="PS00041">
    <property type="entry name" value="HTH_ARAC_FAMILY_1"/>
    <property type="match status" value="1"/>
</dbReference>
<dbReference type="SMART" id="SM00448">
    <property type="entry name" value="REC"/>
    <property type="match status" value="1"/>
</dbReference>
<dbReference type="InterPro" id="IPR011006">
    <property type="entry name" value="CheY-like_superfamily"/>
</dbReference>
<evidence type="ECO:0000256" key="1">
    <source>
        <dbReference type="ARBA" id="ARBA00004496"/>
    </source>
</evidence>
<keyword evidence="2" id="KW-0963">Cytoplasm</keyword>
<evidence type="ECO:0000259" key="9">
    <source>
        <dbReference type="PROSITE" id="PS01124"/>
    </source>
</evidence>
<dbReference type="SUPFAM" id="SSF52172">
    <property type="entry name" value="CheY-like"/>
    <property type="match status" value="1"/>
</dbReference>
<dbReference type="PANTHER" id="PTHR42713:SF3">
    <property type="entry name" value="TRANSCRIPTIONAL REGULATORY PROTEIN HPTR"/>
    <property type="match status" value="1"/>
</dbReference>
<sequence>MTRLLIVDDEIHVVDRLATAISWEQIGIEAVFRAYSGFDALEIMSTHSIDIIISDIRMPGMNGLELIREVRTKWRNTKCILLSGHAEFKYAQEAIQHETAGYLLKPVTDEDLLQTVDRVNRNLKAEWEWIISNQRNTRTLRENLPLLRESLLHDLLQGRRISMQTLKEKMEIFQVPALIGEPFAMMMIRLENPFIHYDTTNLSLIEFSIGNIAEELFGERFELWHCKDAHDFLVFVVKWKSIEGNEAEVGGDWKQHILESTASELQEIVKKYLKGSISVLVSRWCSFPDGIATLYNTSISALRKKVGSEQELFMTISDELEQIEMRSLHNLYEFPTLSHLLEEGRWDAVAQKLHHIFDELQMKWSDSEEHLLEVFYSISASFSYIAHKSGRQLSQLIGDDYNKLIGSNPVRSIHQLQDWATRVLQCFEADIEHERSDSRETMTRQIRKFVEDHLSHDVSIQAIADHLYLHRVYVSKIFKLKTGETLSEYIHRIRMEKAINLLKSSDDMVYEIAAQLGYQRAHSFINVFKKHYGVTPQEYRDTHR</sequence>
<feature type="modified residue" description="4-aspartylphosphate" evidence="8">
    <location>
        <position position="55"/>
    </location>
</feature>
<keyword evidence="6" id="KW-0238">DNA-binding</keyword>
<dbReference type="EMBL" id="WHOC01000115">
    <property type="protein sequence ID" value="NOU88392.1"/>
    <property type="molecule type" value="Genomic_DNA"/>
</dbReference>
<evidence type="ECO:0000256" key="4">
    <source>
        <dbReference type="ARBA" id="ARBA00023012"/>
    </source>
</evidence>
<keyword evidence="12" id="KW-1185">Reference proteome</keyword>
<dbReference type="InterPro" id="IPR020449">
    <property type="entry name" value="Tscrpt_reg_AraC-type_HTH"/>
</dbReference>
<feature type="domain" description="Response regulatory" evidence="10">
    <location>
        <begin position="3"/>
        <end position="120"/>
    </location>
</feature>
<evidence type="ECO:0000256" key="5">
    <source>
        <dbReference type="ARBA" id="ARBA00023015"/>
    </source>
</evidence>
<dbReference type="PROSITE" id="PS01124">
    <property type="entry name" value="HTH_ARAC_FAMILY_2"/>
    <property type="match status" value="1"/>
</dbReference>
<evidence type="ECO:0000256" key="8">
    <source>
        <dbReference type="PROSITE-ProRule" id="PRU00169"/>
    </source>
</evidence>
<keyword evidence="7" id="KW-0804">Transcription</keyword>
<dbReference type="CDD" id="cd17536">
    <property type="entry name" value="REC_YesN-like"/>
    <property type="match status" value="1"/>
</dbReference>
<accession>A0ABX1Z5F3</accession>
<dbReference type="InterPro" id="IPR001789">
    <property type="entry name" value="Sig_transdc_resp-reg_receiver"/>
</dbReference>